<protein>
    <submittedName>
        <fullName evidence="1">Uncharacterized protein</fullName>
    </submittedName>
</protein>
<dbReference type="AlphaFoldDB" id="A0A7C9AM19"/>
<dbReference type="EMBL" id="GISG01247975">
    <property type="protein sequence ID" value="MBA4670576.1"/>
    <property type="molecule type" value="Transcribed_RNA"/>
</dbReference>
<sequence>MTYLTQAIMLVTTWKLKASTSNWSRSYCLKFLGQNKNSLLLPLIQKSPFKIAKHRSRWSDSQIQHFLKVTASILQLILMAEAANQCCKHMHTRKDPLGFHLIPHLNCRI</sequence>
<evidence type="ECO:0000313" key="1">
    <source>
        <dbReference type="EMBL" id="MBA4670576.1"/>
    </source>
</evidence>
<organism evidence="1">
    <name type="scientific">Opuntia streptacantha</name>
    <name type="common">Prickly pear cactus</name>
    <name type="synonym">Opuntia cardona</name>
    <dbReference type="NCBI Taxonomy" id="393608"/>
    <lineage>
        <taxon>Eukaryota</taxon>
        <taxon>Viridiplantae</taxon>
        <taxon>Streptophyta</taxon>
        <taxon>Embryophyta</taxon>
        <taxon>Tracheophyta</taxon>
        <taxon>Spermatophyta</taxon>
        <taxon>Magnoliopsida</taxon>
        <taxon>eudicotyledons</taxon>
        <taxon>Gunneridae</taxon>
        <taxon>Pentapetalae</taxon>
        <taxon>Caryophyllales</taxon>
        <taxon>Cactineae</taxon>
        <taxon>Cactaceae</taxon>
        <taxon>Opuntioideae</taxon>
        <taxon>Opuntia</taxon>
    </lineage>
</organism>
<proteinExistence type="predicted"/>
<reference evidence="1" key="2">
    <citation type="submission" date="2020-07" db="EMBL/GenBank/DDBJ databases">
        <authorList>
            <person name="Vera ALvarez R."/>
            <person name="Arias-Moreno D.M."/>
            <person name="Jimenez-Jacinto V."/>
            <person name="Jimenez-Bremont J.F."/>
            <person name="Swaminathan K."/>
            <person name="Moose S.P."/>
            <person name="Guerrero-Gonzalez M.L."/>
            <person name="Marino-Ramirez L."/>
            <person name="Landsman D."/>
            <person name="Rodriguez-Kessler M."/>
            <person name="Delgado-Sanchez P."/>
        </authorList>
    </citation>
    <scope>NUCLEOTIDE SEQUENCE</scope>
    <source>
        <tissue evidence="1">Cladode</tissue>
    </source>
</reference>
<name>A0A7C9AM19_OPUST</name>
<reference evidence="1" key="1">
    <citation type="journal article" date="2013" name="J. Plant Res.">
        <title>Effect of fungi and light on seed germination of three Opuntia species from semiarid lands of central Mexico.</title>
        <authorList>
            <person name="Delgado-Sanchez P."/>
            <person name="Jimenez-Bremont J.F."/>
            <person name="Guerrero-Gonzalez Mde L."/>
            <person name="Flores J."/>
        </authorList>
    </citation>
    <scope>NUCLEOTIDE SEQUENCE</scope>
    <source>
        <tissue evidence="1">Cladode</tissue>
    </source>
</reference>
<accession>A0A7C9AM19</accession>
<dbReference type="EMBL" id="GISG01247978">
    <property type="protein sequence ID" value="MBA4670578.1"/>
    <property type="molecule type" value="Transcribed_RNA"/>
</dbReference>